<comment type="caution">
    <text evidence="2">The sequence shown here is derived from an EMBL/GenBank/DDBJ whole genome shotgun (WGS) entry which is preliminary data.</text>
</comment>
<feature type="region of interest" description="Disordered" evidence="1">
    <location>
        <begin position="23"/>
        <end position="43"/>
    </location>
</feature>
<evidence type="ECO:0000313" key="2">
    <source>
        <dbReference type="EMBL" id="MCZ4281676.1"/>
    </source>
</evidence>
<keyword evidence="3" id="KW-1185">Reference proteome</keyword>
<gene>
    <name evidence="2" type="ORF">O4H49_12875</name>
</gene>
<dbReference type="RefSeq" id="WP_269423839.1">
    <property type="nucleotide sequence ID" value="NZ_JAPWGY010000004.1"/>
</dbReference>
<protein>
    <recommendedName>
        <fullName evidence="4">Transposase</fullName>
    </recommendedName>
</protein>
<evidence type="ECO:0000256" key="1">
    <source>
        <dbReference type="SAM" id="MobiDB-lite"/>
    </source>
</evidence>
<accession>A0ABT4LKR1</accession>
<name>A0ABT4LKR1_9PROT</name>
<dbReference type="Proteomes" id="UP001069802">
    <property type="component" value="Unassembled WGS sequence"/>
</dbReference>
<sequence length="43" mass="4789">MKPLSPILLSALESVTLLEKRLSETTQKPARHKSTREVNNASL</sequence>
<dbReference type="EMBL" id="JAPWGY010000004">
    <property type="protein sequence ID" value="MCZ4281676.1"/>
    <property type="molecule type" value="Genomic_DNA"/>
</dbReference>
<evidence type="ECO:0008006" key="4">
    <source>
        <dbReference type="Google" id="ProtNLM"/>
    </source>
</evidence>
<proteinExistence type="predicted"/>
<evidence type="ECO:0000313" key="3">
    <source>
        <dbReference type="Proteomes" id="UP001069802"/>
    </source>
</evidence>
<organism evidence="2 3">
    <name type="scientific">Kiloniella laminariae</name>
    <dbReference type="NCBI Taxonomy" id="454162"/>
    <lineage>
        <taxon>Bacteria</taxon>
        <taxon>Pseudomonadati</taxon>
        <taxon>Pseudomonadota</taxon>
        <taxon>Alphaproteobacteria</taxon>
        <taxon>Rhodospirillales</taxon>
        <taxon>Kiloniellaceae</taxon>
        <taxon>Kiloniella</taxon>
    </lineage>
</organism>
<reference evidence="2" key="1">
    <citation type="submission" date="2022-12" db="EMBL/GenBank/DDBJ databases">
        <title>Bacterial isolates from different developmental stages of Nematostella vectensis.</title>
        <authorList>
            <person name="Fraune S."/>
        </authorList>
    </citation>
    <scope>NUCLEOTIDE SEQUENCE</scope>
    <source>
        <strain evidence="2">G21630-S1</strain>
    </source>
</reference>